<dbReference type="Proteomes" id="UP001521785">
    <property type="component" value="Unassembled WGS sequence"/>
</dbReference>
<name>A0ABR3RWK1_9PLEO</name>
<evidence type="ECO:0000256" key="1">
    <source>
        <dbReference type="SAM" id="MobiDB-lite"/>
    </source>
</evidence>
<accession>A0ABR3RWK1</accession>
<gene>
    <name evidence="2" type="ORF">SLS60_003401</name>
</gene>
<protein>
    <submittedName>
        <fullName evidence="2">Uncharacterized protein</fullName>
    </submittedName>
</protein>
<dbReference type="EMBL" id="JAKJXO020000003">
    <property type="protein sequence ID" value="KAL1608459.1"/>
    <property type="molecule type" value="Genomic_DNA"/>
</dbReference>
<feature type="region of interest" description="Disordered" evidence="1">
    <location>
        <begin position="197"/>
        <end position="236"/>
    </location>
</feature>
<evidence type="ECO:0000313" key="2">
    <source>
        <dbReference type="EMBL" id="KAL1608459.1"/>
    </source>
</evidence>
<sequence length="400" mass="43389">MHSHQEHHDSGLRLPFSLSNLAPENGLKKRSRMFNDVGDIDFVASINKPSNKPRSFGLTPSTSSPDLEETAAPVQTEFEGPINLMDARTGRIASTRDPRGGFGYDPVMNFTPESSFNSFSSVDTSVKRPISYSGLGPINLVDSHSGEILTTRDPRGGFGYDPDLNLTPENSFDLVQTTASISRNALDPNKPPIHAVSMFGPPQNNLAQQGEDDDSKTVVSSPQAVVDAKKLPSSGQSSFSVSEIIEPNSSFDDVLVCRANGDSSYKSPSTKPCSAAANMEDIHEAEHSAGELLKLRPDSESICDIMVSRLERMMSAKIASAKQEAKVSRTTPVVPRPVDAANQLLKYLIEQKETRLEMGEDKGTVDLENAWAGWLVKVTQSGVMHLKQPGCKCRPELMAA</sequence>
<keyword evidence="3" id="KW-1185">Reference proteome</keyword>
<proteinExistence type="predicted"/>
<organism evidence="2 3">
    <name type="scientific">Paraconiothyrium brasiliense</name>
    <dbReference type="NCBI Taxonomy" id="300254"/>
    <lineage>
        <taxon>Eukaryota</taxon>
        <taxon>Fungi</taxon>
        <taxon>Dikarya</taxon>
        <taxon>Ascomycota</taxon>
        <taxon>Pezizomycotina</taxon>
        <taxon>Dothideomycetes</taxon>
        <taxon>Pleosporomycetidae</taxon>
        <taxon>Pleosporales</taxon>
        <taxon>Massarineae</taxon>
        <taxon>Didymosphaeriaceae</taxon>
        <taxon>Paraconiothyrium</taxon>
    </lineage>
</organism>
<reference evidence="2 3" key="1">
    <citation type="submission" date="2024-02" db="EMBL/GenBank/DDBJ databases">
        <title>De novo assembly and annotation of 12 fungi associated with fruit tree decline syndrome in Ontario, Canada.</title>
        <authorList>
            <person name="Sulman M."/>
            <person name="Ellouze W."/>
            <person name="Ilyukhin E."/>
        </authorList>
    </citation>
    <scope>NUCLEOTIDE SEQUENCE [LARGE SCALE GENOMIC DNA]</scope>
    <source>
        <strain evidence="2 3">M42-189</strain>
    </source>
</reference>
<evidence type="ECO:0000313" key="3">
    <source>
        <dbReference type="Proteomes" id="UP001521785"/>
    </source>
</evidence>
<comment type="caution">
    <text evidence="2">The sequence shown here is derived from an EMBL/GenBank/DDBJ whole genome shotgun (WGS) entry which is preliminary data.</text>
</comment>